<protein>
    <submittedName>
        <fullName evidence="1">Uncharacterized protein</fullName>
    </submittedName>
</protein>
<evidence type="ECO:0000313" key="1">
    <source>
        <dbReference type="EMBL" id="RJF67387.1"/>
    </source>
</evidence>
<dbReference type="EMBL" id="QYYD01000033">
    <property type="protein sequence ID" value="RJF67387.1"/>
    <property type="molecule type" value="Genomic_DNA"/>
</dbReference>
<evidence type="ECO:0000313" key="2">
    <source>
        <dbReference type="Proteomes" id="UP000285523"/>
    </source>
</evidence>
<sequence>MRIFAGLGPRVHFRPDARIMQRTIPETTMSVDNEPISLDVLASLCRQTLQETRATRKEVADVRTLSLQTIDYARRIERRVAEQRDDLELMLKAELGGALANMQSQLEGHLQPIEDRLRGLDELERRVDALEPKP</sequence>
<dbReference type="AlphaFoldDB" id="A0A418UY74"/>
<dbReference type="Proteomes" id="UP000285523">
    <property type="component" value="Unassembled WGS sequence"/>
</dbReference>
<accession>A0A418UY74</accession>
<gene>
    <name evidence="1" type="ORF">D4Q52_23260</name>
</gene>
<organism evidence="1 2">
    <name type="scientific">Rhodopseudomonas palustris</name>
    <dbReference type="NCBI Taxonomy" id="1076"/>
    <lineage>
        <taxon>Bacteria</taxon>
        <taxon>Pseudomonadati</taxon>
        <taxon>Pseudomonadota</taxon>
        <taxon>Alphaproteobacteria</taxon>
        <taxon>Hyphomicrobiales</taxon>
        <taxon>Nitrobacteraceae</taxon>
        <taxon>Rhodopseudomonas</taxon>
    </lineage>
</organism>
<name>A0A418UY74_RHOPL</name>
<proteinExistence type="predicted"/>
<reference evidence="1 2" key="1">
    <citation type="submission" date="2018-09" db="EMBL/GenBank/DDBJ databases">
        <title>Draft genome sequence of Rhodopseudomonas palustris 2.1.18.</title>
        <authorList>
            <person name="Robertson S.L."/>
            <person name="Meyer T.E."/>
            <person name="Kyndt J.A."/>
        </authorList>
    </citation>
    <scope>NUCLEOTIDE SEQUENCE [LARGE SCALE GENOMIC DNA]</scope>
    <source>
        <strain evidence="1 2">2.1.18</strain>
    </source>
</reference>
<comment type="caution">
    <text evidence="1">The sequence shown here is derived from an EMBL/GenBank/DDBJ whole genome shotgun (WGS) entry which is preliminary data.</text>
</comment>